<gene>
    <name evidence="2" type="ORF">A4X06_0g8804</name>
</gene>
<dbReference type="AlphaFoldDB" id="A0A8X7SSU3"/>
<keyword evidence="3" id="KW-1185">Reference proteome</keyword>
<evidence type="ECO:0000313" key="2">
    <source>
        <dbReference type="EMBL" id="KAE8238381.1"/>
    </source>
</evidence>
<reference evidence="2" key="2">
    <citation type="journal article" date="2019" name="IMA Fungus">
        <title>Genome sequencing and comparison of five Tilletia species to identify candidate genes for the detection of regulated species infecting wheat.</title>
        <authorList>
            <person name="Nguyen H.D.T."/>
            <person name="Sultana T."/>
            <person name="Kesanakurti P."/>
            <person name="Hambleton S."/>
        </authorList>
    </citation>
    <scope>NUCLEOTIDE SEQUENCE</scope>
    <source>
        <strain evidence="2">DAOMC 236426</strain>
    </source>
</reference>
<feature type="compositionally biased region" description="Low complexity" evidence="1">
    <location>
        <begin position="83"/>
        <end position="96"/>
    </location>
</feature>
<sequence length="845" mass="94728">MADRHQDRRPIACWCFSKCTSSNGLPSTIHAKTRLSHLAQDRAATRLAQQLQLPPNCERDVAVQRNENAIAEEGTNSHDHEASGLSLASFPSSSPSEGPDQVWLDLTSPSPSPTPSERPDRHQFERLQETETLPFDGDSSTDGAEGSESPGLEDSDCGNDDDLHFIQDADQQPVLSQDGIGITNSHSPPRRDIRTTSVHAQHLLDQLVNGYSPGPFPPHHRPLRSSPGAVLSHLTESERATLFHYRTHVRQGTTVSAYAGFARNYEDAIGVSILPLSSAASVVKRVVGLVERKWDMCQNSCMAFVGPYSGAIHCTSKDKKGKVCGLPRFDDHGKPAKQYTTIPIRPRVEARFLAGSNPEYLSSRGKQAAETYNTEEHVFQDWPDGRRHQQMLADGFFDDPRHEIYMISLDGAQIVESKKSDAWVILLSSMNSPISERYRRTETFVASIIPGPRNPIYIDSFLWPIMEELAQAAHGFWIWDMVKDSWFLWRAWLVGVCMDQHAASKVSKLTGTAGYAGCRVCPIKAVYPDDKQAVWYFPLSTMGRQLVRRNDDRDDVDPFTLPNRDDTSYARALHDLSAARNAHERTKLQKETGRRSPITAPSNHYLHHIGDTAAQLGSIRVASQARCEREIGYIKRSVRSTKAPIPNIVNNVLRTGCLRLLDILVGEEESEEKKLRGILKVKIGAQHRKLTDYEDHQQSLLLVMTQEAGHFPTPLPQLVFRGRLVLNDGTVLRGDRIEQKATRRGSRFLLRTEKEITYHEVIHFMTYSDDGNALDDKAIIGLDLVLALIWTICDVTKASGIIRGRWSSQLDMIQFGPDDMVEPVAIVELDKYVYILRSHTWTGID</sequence>
<dbReference type="Proteomes" id="UP000077684">
    <property type="component" value="Unassembled WGS sequence"/>
</dbReference>
<proteinExistence type="predicted"/>
<evidence type="ECO:0000256" key="1">
    <source>
        <dbReference type="SAM" id="MobiDB-lite"/>
    </source>
</evidence>
<comment type="caution">
    <text evidence="2">The sequence shown here is derived from an EMBL/GenBank/DDBJ whole genome shotgun (WGS) entry which is preliminary data.</text>
</comment>
<feature type="compositionally biased region" description="Acidic residues" evidence="1">
    <location>
        <begin position="151"/>
        <end position="160"/>
    </location>
</feature>
<name>A0A8X7SSU3_9BASI</name>
<dbReference type="Pfam" id="PF02992">
    <property type="entry name" value="Transposase_21"/>
    <property type="match status" value="1"/>
</dbReference>
<evidence type="ECO:0000313" key="3">
    <source>
        <dbReference type="Proteomes" id="UP000077684"/>
    </source>
</evidence>
<dbReference type="EMBL" id="LWDE02002117">
    <property type="protein sequence ID" value="KAE8238381.1"/>
    <property type="molecule type" value="Genomic_DNA"/>
</dbReference>
<accession>A0A8X7SSU3</accession>
<protein>
    <submittedName>
        <fullName evidence="2">Uncharacterized protein</fullName>
    </submittedName>
</protein>
<dbReference type="InterPro" id="IPR004242">
    <property type="entry name" value="Transposase_21"/>
</dbReference>
<feature type="region of interest" description="Disordered" evidence="1">
    <location>
        <begin position="172"/>
        <end position="191"/>
    </location>
</feature>
<reference evidence="2" key="1">
    <citation type="submission" date="2016-04" db="EMBL/GenBank/DDBJ databases">
        <authorList>
            <person name="Nguyen H.D."/>
            <person name="Samba Siva P."/>
            <person name="Cullis J."/>
            <person name="Levesque C.A."/>
            <person name="Hambleton S."/>
        </authorList>
    </citation>
    <scope>NUCLEOTIDE SEQUENCE</scope>
    <source>
        <strain evidence="2">DAOMC 236426</strain>
    </source>
</reference>
<feature type="compositionally biased region" description="Basic and acidic residues" evidence="1">
    <location>
        <begin position="117"/>
        <end position="129"/>
    </location>
</feature>
<organism evidence="2 3">
    <name type="scientific">Tilletia controversa</name>
    <name type="common">dwarf bunt fungus</name>
    <dbReference type="NCBI Taxonomy" id="13291"/>
    <lineage>
        <taxon>Eukaryota</taxon>
        <taxon>Fungi</taxon>
        <taxon>Dikarya</taxon>
        <taxon>Basidiomycota</taxon>
        <taxon>Ustilaginomycotina</taxon>
        <taxon>Exobasidiomycetes</taxon>
        <taxon>Tilletiales</taxon>
        <taxon>Tilletiaceae</taxon>
        <taxon>Tilletia</taxon>
    </lineage>
</organism>
<feature type="region of interest" description="Disordered" evidence="1">
    <location>
        <begin position="73"/>
        <end position="164"/>
    </location>
</feature>